<dbReference type="SUPFAM" id="SSF54637">
    <property type="entry name" value="Thioesterase/thiol ester dehydrase-isomerase"/>
    <property type="match status" value="1"/>
</dbReference>
<organism evidence="2 3">
    <name type="scientific">Mycolicibacterium aurum</name>
    <name type="common">Mycobacterium aurum</name>
    <dbReference type="NCBI Taxonomy" id="1791"/>
    <lineage>
        <taxon>Bacteria</taxon>
        <taxon>Bacillati</taxon>
        <taxon>Actinomycetota</taxon>
        <taxon>Actinomycetes</taxon>
        <taxon>Mycobacteriales</taxon>
        <taxon>Mycobacteriaceae</taxon>
        <taxon>Mycolicibacterium</taxon>
    </lineage>
</organism>
<dbReference type="Pfam" id="PF13622">
    <property type="entry name" value="4HBT_3"/>
    <property type="match status" value="1"/>
</dbReference>
<evidence type="ECO:0000313" key="3">
    <source>
        <dbReference type="Proteomes" id="UP000279306"/>
    </source>
</evidence>
<dbReference type="RefSeq" id="WP_048635397.1">
    <property type="nucleotide sequence ID" value="NZ_CVQQ01000031.1"/>
</dbReference>
<proteinExistence type="predicted"/>
<keyword evidence="3" id="KW-1185">Reference proteome</keyword>
<accession>A0A448IEN0</accession>
<dbReference type="STRING" id="1791.GCA_001049355_05575"/>
<dbReference type="AlphaFoldDB" id="A0A448IEN0"/>
<sequence>MSTRAFFVPDGDAFIPTDWARGPWGQTISGNYVGGLLGHVIERDAGDPELQPARLTVDLFRPAALADPVRIESTVVREGRRLKLVDATMTQSGTVVARANALFLRRGEQPPGPRWSTAVTMPPVPAMPDPVPDDVVTLVWTYGKNGDTPSFGLGAWAHHGPKYIWTRDLGLLVDGTELTPFARAAMAGDMASSLTHFGADGLPFINADYTLTLSRLPDGPYLGLAALTHHSHAGVATGTAVVVDGFGPIGTATATAVVNPGFNPPRAPIS</sequence>
<feature type="domain" description="Acyl-CoA thioesterase-like N-terminal HotDog" evidence="1">
    <location>
        <begin position="22"/>
        <end position="103"/>
    </location>
</feature>
<dbReference type="InterPro" id="IPR029069">
    <property type="entry name" value="HotDog_dom_sf"/>
</dbReference>
<dbReference type="EMBL" id="LR134356">
    <property type="protein sequence ID" value="VEG50952.1"/>
    <property type="molecule type" value="Genomic_DNA"/>
</dbReference>
<dbReference type="InterPro" id="IPR042171">
    <property type="entry name" value="Acyl-CoA_hotdog"/>
</dbReference>
<dbReference type="KEGG" id="mauu:NCTC10437_00058"/>
<dbReference type="InterPro" id="IPR049449">
    <property type="entry name" value="TesB_ACOT8-like_N"/>
</dbReference>
<dbReference type="Gene3D" id="2.40.160.210">
    <property type="entry name" value="Acyl-CoA thioesterase, double hotdog domain"/>
    <property type="match status" value="1"/>
</dbReference>
<protein>
    <submittedName>
        <fullName evidence="2">Protein of uncharacterized function (DUF3705)</fullName>
    </submittedName>
</protein>
<gene>
    <name evidence="2" type="ORF">NCTC10437_00058</name>
</gene>
<evidence type="ECO:0000313" key="2">
    <source>
        <dbReference type="EMBL" id="VEG50952.1"/>
    </source>
</evidence>
<dbReference type="Proteomes" id="UP000279306">
    <property type="component" value="Chromosome"/>
</dbReference>
<evidence type="ECO:0000259" key="1">
    <source>
        <dbReference type="Pfam" id="PF13622"/>
    </source>
</evidence>
<dbReference type="OrthoDB" id="4968093at2"/>
<name>A0A448IEN0_MYCAU</name>
<reference evidence="2 3" key="1">
    <citation type="submission" date="2018-12" db="EMBL/GenBank/DDBJ databases">
        <authorList>
            <consortium name="Pathogen Informatics"/>
        </authorList>
    </citation>
    <scope>NUCLEOTIDE SEQUENCE [LARGE SCALE GENOMIC DNA]</scope>
    <source>
        <strain evidence="2 3">NCTC10437</strain>
    </source>
</reference>